<dbReference type="InterPro" id="IPR006311">
    <property type="entry name" value="TAT_signal"/>
</dbReference>
<dbReference type="InterPro" id="IPR005064">
    <property type="entry name" value="BUG"/>
</dbReference>
<dbReference type="CDD" id="cd07012">
    <property type="entry name" value="PBP2_Bug_TTT"/>
    <property type="match status" value="1"/>
</dbReference>
<name>A0A5B0E224_9HYPH</name>
<evidence type="ECO:0000313" key="3">
    <source>
        <dbReference type="Proteomes" id="UP000324738"/>
    </source>
</evidence>
<dbReference type="InterPro" id="IPR042100">
    <property type="entry name" value="Bug_dom1"/>
</dbReference>
<dbReference type="NCBIfam" id="TIGR01409">
    <property type="entry name" value="TAT_signal_seq"/>
    <property type="match status" value="1"/>
</dbReference>
<dbReference type="Gene3D" id="3.40.190.150">
    <property type="entry name" value="Bordetella uptake gene, domain 1"/>
    <property type="match status" value="1"/>
</dbReference>
<dbReference type="PANTHER" id="PTHR42928">
    <property type="entry name" value="TRICARBOXYLATE-BINDING PROTEIN"/>
    <property type="match status" value="1"/>
</dbReference>
<organism evidence="2 3">
    <name type="scientific">Aureimonas fodinaquatilis</name>
    <dbReference type="NCBI Taxonomy" id="2565783"/>
    <lineage>
        <taxon>Bacteria</taxon>
        <taxon>Pseudomonadati</taxon>
        <taxon>Pseudomonadota</taxon>
        <taxon>Alphaproteobacteria</taxon>
        <taxon>Hyphomicrobiales</taxon>
        <taxon>Aurantimonadaceae</taxon>
        <taxon>Aureimonas</taxon>
    </lineage>
</organism>
<dbReference type="Proteomes" id="UP000324738">
    <property type="component" value="Unassembled WGS sequence"/>
</dbReference>
<dbReference type="PROSITE" id="PS51318">
    <property type="entry name" value="TAT"/>
    <property type="match status" value="1"/>
</dbReference>
<evidence type="ECO:0000313" key="2">
    <source>
        <dbReference type="EMBL" id="KAA0972175.1"/>
    </source>
</evidence>
<accession>A0A5B0E224</accession>
<dbReference type="OrthoDB" id="7250490at2"/>
<dbReference type="EMBL" id="VTWH01000001">
    <property type="protein sequence ID" value="KAA0972175.1"/>
    <property type="molecule type" value="Genomic_DNA"/>
</dbReference>
<comment type="similarity">
    <text evidence="1">Belongs to the UPF0065 (bug) family.</text>
</comment>
<dbReference type="InterPro" id="IPR019546">
    <property type="entry name" value="TAT_signal_bac_arc"/>
</dbReference>
<proteinExistence type="inferred from homology"/>
<protein>
    <submittedName>
        <fullName evidence="2">Tripartite tricarboxylate transporter substrate binding protein</fullName>
    </submittedName>
</protein>
<dbReference type="PANTHER" id="PTHR42928:SF5">
    <property type="entry name" value="BLR1237 PROTEIN"/>
    <property type="match status" value="1"/>
</dbReference>
<evidence type="ECO:0000256" key="1">
    <source>
        <dbReference type="ARBA" id="ARBA00006987"/>
    </source>
</evidence>
<keyword evidence="3" id="KW-1185">Reference proteome</keyword>
<reference evidence="2 3" key="1">
    <citation type="submission" date="2019-08" db="EMBL/GenBank/DDBJ databases">
        <title>Aureimonas fodiniaquatilis sp. nov., isolated from a coal mine wastewater.</title>
        <authorList>
            <person name="Kim W."/>
        </authorList>
    </citation>
    <scope>NUCLEOTIDE SEQUENCE [LARGE SCALE GENOMIC DNA]</scope>
    <source>
        <strain evidence="2 3">CAU 1482</strain>
    </source>
</reference>
<comment type="caution">
    <text evidence="2">The sequence shown here is derived from an EMBL/GenBank/DDBJ whole genome shotgun (WGS) entry which is preliminary data.</text>
</comment>
<dbReference type="Gene3D" id="3.40.190.10">
    <property type="entry name" value="Periplasmic binding protein-like II"/>
    <property type="match status" value="1"/>
</dbReference>
<gene>
    <name evidence="2" type="ORF">FPY71_03415</name>
</gene>
<sequence length="377" mass="40857">MRIFLRRSIFLKEPSMSSPSRRDILKGAAATGALVFTLSPGKGWAQAWPRRPITLVIQYAEGGGTDTIMRAIARSLATQLDVSIRAVNQPGAGGALATESVAGRPADGHWLLGGAEYNKFFRVLGYAKRAPWEEWQFMKVGRSAPSWSVQPGSRFKTINDVLEAGRENPGTIRISNAGIGTIWHEATLVALEYGTGASFVHVPYDGGAPAALAVLQNEAEVVASGVHEQVEFLRTDKLRNLAAYVPEPLQIDGVAEPLQSVIEAIPSAGQIGMIQGVYQIAINREAPPEILQVLNDAVREAVSDPAYAQVLHGRVMFPEFVGGADADREAALFESVTSWLYFENDMQGLVASPEELGIPKPEDFAEYWPPEGYKPAF</sequence>
<dbReference type="AlphaFoldDB" id="A0A5B0E224"/>
<dbReference type="Pfam" id="PF03401">
    <property type="entry name" value="TctC"/>
    <property type="match status" value="1"/>
</dbReference>